<keyword evidence="3" id="KW-0378">Hydrolase</keyword>
<accession>A0A3T1DCK7</accession>
<evidence type="ECO:0000256" key="2">
    <source>
        <dbReference type="ARBA" id="ARBA00022670"/>
    </source>
</evidence>
<comment type="similarity">
    <text evidence="1">Belongs to the peptidase C40 family.</text>
</comment>
<evidence type="ECO:0000256" key="4">
    <source>
        <dbReference type="ARBA" id="ARBA00022807"/>
    </source>
</evidence>
<keyword evidence="2" id="KW-0645">Protease</keyword>
<dbReference type="EMBL" id="AP019400">
    <property type="protein sequence ID" value="BBI35876.1"/>
    <property type="molecule type" value="Genomic_DNA"/>
</dbReference>
<feature type="compositionally biased region" description="Basic and acidic residues" evidence="5">
    <location>
        <begin position="323"/>
        <end position="336"/>
    </location>
</feature>
<evidence type="ECO:0000256" key="3">
    <source>
        <dbReference type="ARBA" id="ARBA00022801"/>
    </source>
</evidence>
<dbReference type="AlphaFoldDB" id="A0A3T1DCK7"/>
<dbReference type="OrthoDB" id="1698671at2"/>
<dbReference type="PANTHER" id="PTHR47053">
    <property type="entry name" value="MUREIN DD-ENDOPEPTIDASE MEPH-RELATED"/>
    <property type="match status" value="1"/>
</dbReference>
<dbReference type="Pfam" id="PF00877">
    <property type="entry name" value="NLPC_P60"/>
    <property type="match status" value="1"/>
</dbReference>
<dbReference type="GO" id="GO:0008234">
    <property type="term" value="F:cysteine-type peptidase activity"/>
    <property type="evidence" value="ECO:0007669"/>
    <property type="project" value="UniProtKB-KW"/>
</dbReference>
<organism evidence="7 8">
    <name type="scientific">Cohnella abietis</name>
    <dbReference type="NCBI Taxonomy" id="2507935"/>
    <lineage>
        <taxon>Bacteria</taxon>
        <taxon>Bacillati</taxon>
        <taxon>Bacillota</taxon>
        <taxon>Bacilli</taxon>
        <taxon>Bacillales</taxon>
        <taxon>Paenibacillaceae</taxon>
        <taxon>Cohnella</taxon>
    </lineage>
</organism>
<evidence type="ECO:0000313" key="8">
    <source>
        <dbReference type="Proteomes" id="UP000289856"/>
    </source>
</evidence>
<feature type="domain" description="NlpC/P60" evidence="6">
    <location>
        <begin position="12"/>
        <end position="138"/>
    </location>
</feature>
<keyword evidence="4" id="KW-0788">Thiol protease</keyword>
<proteinExistence type="inferred from homology"/>
<evidence type="ECO:0000256" key="5">
    <source>
        <dbReference type="SAM" id="MobiDB-lite"/>
    </source>
</evidence>
<protein>
    <recommendedName>
        <fullName evidence="6">NlpC/P60 domain-containing protein</fullName>
    </recommendedName>
</protein>
<dbReference type="KEGG" id="cohn:KCTCHS21_52750"/>
<dbReference type="GO" id="GO:0006508">
    <property type="term" value="P:proteolysis"/>
    <property type="evidence" value="ECO:0007669"/>
    <property type="project" value="UniProtKB-KW"/>
</dbReference>
<dbReference type="InterPro" id="IPR038765">
    <property type="entry name" value="Papain-like_cys_pep_sf"/>
</dbReference>
<sequence>MRKYRNGAMKSKIVRRKIINFARSHKGKLLYIFGEKDIDLGYGDCSGFCRYVIIKTTGIDIGDKTSHQVKHGKKIPKSEARTGDIIFFKNMYRKGVSHVGIVTRPGYFIGLQFRKGCQEECYLNGYWKIKFMQIRRIIGLSTSERGMLKMADNKVSTSKHRNLVVNVYVVTSTGNSIKDAIIKRDLNQASKIWESSGITFRLKSITRHTDESYRFKDGEFLGGIFLNKQPKKVQKLIKYSPTGSTRKDVVVIYLTSKSFKDIGANRKTTGAIYFYGKKLGPRVATILLATNTRERTQMLAHELGHALFVNPLTGRSINPSRTIDPKETSHDLDKKNLMYPKPPSKPVINQTQRDRAKKSTLIRIVS</sequence>
<dbReference type="Proteomes" id="UP000289856">
    <property type="component" value="Chromosome"/>
</dbReference>
<feature type="region of interest" description="Disordered" evidence="5">
    <location>
        <begin position="318"/>
        <end position="359"/>
    </location>
</feature>
<dbReference type="InterPro" id="IPR051202">
    <property type="entry name" value="Peptidase_C40"/>
</dbReference>
<evidence type="ECO:0000313" key="7">
    <source>
        <dbReference type="EMBL" id="BBI35876.1"/>
    </source>
</evidence>
<dbReference type="SUPFAM" id="SSF54001">
    <property type="entry name" value="Cysteine proteinases"/>
    <property type="match status" value="1"/>
</dbReference>
<dbReference type="PANTHER" id="PTHR47053:SF1">
    <property type="entry name" value="MUREIN DD-ENDOPEPTIDASE MEPH-RELATED"/>
    <property type="match status" value="1"/>
</dbReference>
<dbReference type="PROSITE" id="PS51935">
    <property type="entry name" value="NLPC_P60"/>
    <property type="match status" value="1"/>
</dbReference>
<name>A0A3T1DCK7_9BACL</name>
<evidence type="ECO:0000256" key="1">
    <source>
        <dbReference type="ARBA" id="ARBA00007074"/>
    </source>
</evidence>
<evidence type="ECO:0000259" key="6">
    <source>
        <dbReference type="PROSITE" id="PS51935"/>
    </source>
</evidence>
<reference evidence="7 8" key="1">
    <citation type="submission" date="2019-01" db="EMBL/GenBank/DDBJ databases">
        <title>Complete genome sequence of Cohnella hallensis HS21 isolated from Korean fir (Abies koreana) rhizospheric soil.</title>
        <authorList>
            <person name="Jiang L."/>
            <person name="Kang S.W."/>
            <person name="Kim S."/>
            <person name="Jung J."/>
            <person name="Kim C.Y."/>
            <person name="Kim D.H."/>
            <person name="Kim S.W."/>
            <person name="Lee J."/>
        </authorList>
    </citation>
    <scope>NUCLEOTIDE SEQUENCE [LARGE SCALE GENOMIC DNA]</scope>
    <source>
        <strain evidence="7 8">HS21</strain>
    </source>
</reference>
<gene>
    <name evidence="7" type="ORF">KCTCHS21_52750</name>
</gene>
<dbReference type="InterPro" id="IPR000064">
    <property type="entry name" value="NLP_P60_dom"/>
</dbReference>
<keyword evidence="8" id="KW-1185">Reference proteome</keyword>
<dbReference type="Gene3D" id="3.90.1720.10">
    <property type="entry name" value="endopeptidase domain like (from Nostoc punctiforme)"/>
    <property type="match status" value="1"/>
</dbReference>